<dbReference type="FunFam" id="3.40.30.10:FF:000122">
    <property type="entry name" value="Peroxiredoxin Q chloroplastic"/>
    <property type="match status" value="1"/>
</dbReference>
<keyword evidence="6" id="KW-0809">Transit peptide</keyword>
<name>A0A2U2XD62_9FLAO</name>
<comment type="catalytic activity">
    <reaction evidence="14">
        <text>a hydroperoxide + [thioredoxin]-dithiol = an alcohol + [thioredoxin]-disulfide + H2O</text>
        <dbReference type="Rhea" id="RHEA:62620"/>
        <dbReference type="Rhea" id="RHEA-COMP:10698"/>
        <dbReference type="Rhea" id="RHEA-COMP:10700"/>
        <dbReference type="ChEBI" id="CHEBI:15377"/>
        <dbReference type="ChEBI" id="CHEBI:29950"/>
        <dbReference type="ChEBI" id="CHEBI:30879"/>
        <dbReference type="ChEBI" id="CHEBI:35924"/>
        <dbReference type="ChEBI" id="CHEBI:50058"/>
        <dbReference type="EC" id="1.11.1.24"/>
    </reaction>
</comment>
<reference evidence="18 19" key="1">
    <citation type="submission" date="2018-05" db="EMBL/GenBank/DDBJ databases">
        <title>Brumimicrobium oceani sp. nov., isolated from coastal sediment.</title>
        <authorList>
            <person name="Kou Y."/>
        </authorList>
    </citation>
    <scope>NUCLEOTIDE SEQUENCE [LARGE SCALE GENOMIC DNA]</scope>
    <source>
        <strain evidence="18 19">C305</strain>
    </source>
</reference>
<evidence type="ECO:0000256" key="13">
    <source>
        <dbReference type="ARBA" id="ARBA00042639"/>
    </source>
</evidence>
<dbReference type="InterPro" id="IPR024706">
    <property type="entry name" value="Peroxiredoxin_AhpC-typ"/>
</dbReference>
<evidence type="ECO:0000256" key="14">
    <source>
        <dbReference type="ARBA" id="ARBA00049091"/>
    </source>
</evidence>
<organism evidence="18 19">
    <name type="scientific">Brumimicrobium oceani</name>
    <dbReference type="NCBI Taxonomy" id="2100725"/>
    <lineage>
        <taxon>Bacteria</taxon>
        <taxon>Pseudomonadati</taxon>
        <taxon>Bacteroidota</taxon>
        <taxon>Flavobacteriia</taxon>
        <taxon>Flavobacteriales</taxon>
        <taxon>Crocinitomicaceae</taxon>
        <taxon>Brumimicrobium</taxon>
    </lineage>
</organism>
<evidence type="ECO:0000256" key="10">
    <source>
        <dbReference type="ARBA" id="ARBA00023284"/>
    </source>
</evidence>
<evidence type="ECO:0000256" key="16">
    <source>
        <dbReference type="PIRSR" id="PIRSR000239-1"/>
    </source>
</evidence>
<dbReference type="PROSITE" id="PS51352">
    <property type="entry name" value="THIOREDOXIN_2"/>
    <property type="match status" value="1"/>
</dbReference>
<dbReference type="GO" id="GO:0008379">
    <property type="term" value="F:thioredoxin peroxidase activity"/>
    <property type="evidence" value="ECO:0007669"/>
    <property type="project" value="TreeGrafter"/>
</dbReference>
<sequence length="153" mass="17042">MSSIKVNDKCPIFTLKDQDGKLFKVEEAIGKDNLVIYFYPKDETAGCTKQACSFRDAYEDFIAVGAQVIGISSDDEKSHNKFAKKHRLPFTLLADSDKKVRKAFGVPTNLLGLIPGRVTYVIDKKGIVQGVFNSQLKFDQHVAEALDILSKLK</sequence>
<evidence type="ECO:0000256" key="4">
    <source>
        <dbReference type="ARBA" id="ARBA00022559"/>
    </source>
</evidence>
<protein>
    <recommendedName>
        <fullName evidence="3">thioredoxin-dependent peroxiredoxin</fullName>
        <ecNumber evidence="3">1.11.1.24</ecNumber>
    </recommendedName>
    <alternativeName>
        <fullName evidence="11">Thioredoxin peroxidase</fullName>
    </alternativeName>
    <alternativeName>
        <fullName evidence="13">Thioredoxin-dependent peroxiredoxin Bcp</fullName>
    </alternativeName>
</protein>
<comment type="function">
    <text evidence="1">Thiol-specific peroxidase that catalyzes the reduction of hydrogen peroxide and organic hydroperoxides to water and alcohols, respectively. Plays a role in cell protection against oxidative stress by detoxifying peroxides and as sensor of hydrogen peroxide-mediated signaling events.</text>
</comment>
<evidence type="ECO:0000256" key="11">
    <source>
        <dbReference type="ARBA" id="ARBA00032824"/>
    </source>
</evidence>
<evidence type="ECO:0000256" key="2">
    <source>
        <dbReference type="ARBA" id="ARBA00011245"/>
    </source>
</evidence>
<gene>
    <name evidence="18" type="ORF">DIT68_08075</name>
</gene>
<dbReference type="CDD" id="cd03017">
    <property type="entry name" value="PRX_BCP"/>
    <property type="match status" value="1"/>
</dbReference>
<evidence type="ECO:0000259" key="17">
    <source>
        <dbReference type="PROSITE" id="PS51352"/>
    </source>
</evidence>
<evidence type="ECO:0000313" key="18">
    <source>
        <dbReference type="EMBL" id="PWH85736.1"/>
    </source>
</evidence>
<evidence type="ECO:0000256" key="6">
    <source>
        <dbReference type="ARBA" id="ARBA00022946"/>
    </source>
</evidence>
<evidence type="ECO:0000256" key="15">
    <source>
        <dbReference type="ARBA" id="ARBA00060385"/>
    </source>
</evidence>
<evidence type="ECO:0000256" key="5">
    <source>
        <dbReference type="ARBA" id="ARBA00022862"/>
    </source>
</evidence>
<evidence type="ECO:0000256" key="9">
    <source>
        <dbReference type="ARBA" id="ARBA00023157"/>
    </source>
</evidence>
<keyword evidence="8" id="KW-0793">Thylakoid</keyword>
<evidence type="ECO:0000256" key="3">
    <source>
        <dbReference type="ARBA" id="ARBA00013017"/>
    </source>
</evidence>
<dbReference type="Pfam" id="PF00578">
    <property type="entry name" value="AhpC-TSA"/>
    <property type="match status" value="1"/>
</dbReference>
<keyword evidence="4" id="KW-0575">Peroxidase</keyword>
<dbReference type="InterPro" id="IPR050924">
    <property type="entry name" value="Peroxiredoxin_BCP/PrxQ"/>
</dbReference>
<keyword evidence="9" id="KW-1015">Disulfide bond</keyword>
<dbReference type="EC" id="1.11.1.24" evidence="3"/>
<dbReference type="PANTHER" id="PTHR42801">
    <property type="entry name" value="THIOREDOXIN-DEPENDENT PEROXIDE REDUCTASE"/>
    <property type="match status" value="1"/>
</dbReference>
<dbReference type="InterPro" id="IPR013766">
    <property type="entry name" value="Thioredoxin_domain"/>
</dbReference>
<comment type="similarity">
    <text evidence="12">Belongs to the peroxiredoxin family. BCP/PrxQ subfamily.</text>
</comment>
<dbReference type="GO" id="GO:0005737">
    <property type="term" value="C:cytoplasm"/>
    <property type="evidence" value="ECO:0007669"/>
    <property type="project" value="TreeGrafter"/>
</dbReference>
<dbReference type="GO" id="GO:0045454">
    <property type="term" value="P:cell redox homeostasis"/>
    <property type="evidence" value="ECO:0007669"/>
    <property type="project" value="TreeGrafter"/>
</dbReference>
<dbReference type="EMBL" id="QFRJ01000005">
    <property type="protein sequence ID" value="PWH85736.1"/>
    <property type="molecule type" value="Genomic_DNA"/>
</dbReference>
<dbReference type="GO" id="GO:0034599">
    <property type="term" value="P:cellular response to oxidative stress"/>
    <property type="evidence" value="ECO:0007669"/>
    <property type="project" value="TreeGrafter"/>
</dbReference>
<keyword evidence="19" id="KW-1185">Reference proteome</keyword>
<dbReference type="InterPro" id="IPR036249">
    <property type="entry name" value="Thioredoxin-like_sf"/>
</dbReference>
<dbReference type="PANTHER" id="PTHR42801:SF4">
    <property type="entry name" value="AHPC_TSA FAMILY PROTEIN"/>
    <property type="match status" value="1"/>
</dbReference>
<comment type="subcellular location">
    <subcellularLocation>
        <location evidence="15">Thylakoid</location>
    </subcellularLocation>
</comment>
<dbReference type="AlphaFoldDB" id="A0A2U2XD62"/>
<evidence type="ECO:0000256" key="7">
    <source>
        <dbReference type="ARBA" id="ARBA00023002"/>
    </source>
</evidence>
<dbReference type="Gene3D" id="3.40.30.10">
    <property type="entry name" value="Glutaredoxin"/>
    <property type="match status" value="1"/>
</dbReference>
<feature type="domain" description="Thioredoxin" evidence="17">
    <location>
        <begin position="4"/>
        <end position="153"/>
    </location>
</feature>
<comment type="caution">
    <text evidence="18">The sequence shown here is derived from an EMBL/GenBank/DDBJ whole genome shotgun (WGS) entry which is preliminary data.</text>
</comment>
<keyword evidence="10" id="KW-0676">Redox-active center</keyword>
<evidence type="ECO:0000256" key="8">
    <source>
        <dbReference type="ARBA" id="ARBA00023078"/>
    </source>
</evidence>
<evidence type="ECO:0000256" key="1">
    <source>
        <dbReference type="ARBA" id="ARBA00003330"/>
    </source>
</evidence>
<dbReference type="InterPro" id="IPR000866">
    <property type="entry name" value="AhpC/TSA"/>
</dbReference>
<evidence type="ECO:0000313" key="19">
    <source>
        <dbReference type="Proteomes" id="UP000245370"/>
    </source>
</evidence>
<feature type="active site" description="Cysteine sulfenic acid (-SOH) intermediate; for peroxidase activity" evidence="16">
    <location>
        <position position="47"/>
    </location>
</feature>
<dbReference type="GO" id="GO:0009579">
    <property type="term" value="C:thylakoid"/>
    <property type="evidence" value="ECO:0007669"/>
    <property type="project" value="UniProtKB-SubCell"/>
</dbReference>
<dbReference type="OrthoDB" id="9812811at2"/>
<dbReference type="RefSeq" id="WP_109359442.1">
    <property type="nucleotide sequence ID" value="NZ_QFRJ01000005.1"/>
</dbReference>
<keyword evidence="5" id="KW-0049">Antioxidant</keyword>
<reference evidence="18 19" key="2">
    <citation type="submission" date="2018-05" db="EMBL/GenBank/DDBJ databases">
        <authorList>
            <person name="Lanie J.A."/>
            <person name="Ng W.-L."/>
            <person name="Kazmierczak K.M."/>
            <person name="Andrzejewski T.M."/>
            <person name="Davidsen T.M."/>
            <person name="Wayne K.J."/>
            <person name="Tettelin H."/>
            <person name="Glass J.I."/>
            <person name="Rusch D."/>
            <person name="Podicherti R."/>
            <person name="Tsui H.-C.T."/>
            <person name="Winkler M.E."/>
        </authorList>
    </citation>
    <scope>NUCLEOTIDE SEQUENCE [LARGE SCALE GENOMIC DNA]</scope>
    <source>
        <strain evidence="18 19">C305</strain>
    </source>
</reference>
<keyword evidence="7" id="KW-0560">Oxidoreductase</keyword>
<proteinExistence type="inferred from homology"/>
<dbReference type="SUPFAM" id="SSF52833">
    <property type="entry name" value="Thioredoxin-like"/>
    <property type="match status" value="1"/>
</dbReference>
<dbReference type="Proteomes" id="UP000245370">
    <property type="component" value="Unassembled WGS sequence"/>
</dbReference>
<evidence type="ECO:0000256" key="12">
    <source>
        <dbReference type="ARBA" id="ARBA00038489"/>
    </source>
</evidence>
<dbReference type="PIRSF" id="PIRSF000239">
    <property type="entry name" value="AHPC"/>
    <property type="match status" value="1"/>
</dbReference>
<accession>A0A2U2XD62</accession>
<comment type="subunit">
    <text evidence="2">Monomer.</text>
</comment>